<dbReference type="Proteomes" id="UP000215590">
    <property type="component" value="Unassembled WGS sequence"/>
</dbReference>
<dbReference type="Pfam" id="PF12697">
    <property type="entry name" value="Abhydrolase_6"/>
    <property type="match status" value="1"/>
</dbReference>
<evidence type="ECO:0000259" key="2">
    <source>
        <dbReference type="Pfam" id="PF12697"/>
    </source>
</evidence>
<dbReference type="EMBL" id="NNRJ01000057">
    <property type="protein sequence ID" value="OYR12235.1"/>
    <property type="molecule type" value="Genomic_DNA"/>
</dbReference>
<name>A0A256FBJ3_9HYPH</name>
<dbReference type="GO" id="GO:0016787">
    <property type="term" value="F:hydrolase activity"/>
    <property type="evidence" value="ECO:0007669"/>
    <property type="project" value="UniProtKB-KW"/>
</dbReference>
<dbReference type="PANTHER" id="PTHR43039">
    <property type="entry name" value="ESTERASE-RELATED"/>
    <property type="match status" value="1"/>
</dbReference>
<dbReference type="RefSeq" id="WP_169717395.1">
    <property type="nucleotide sequence ID" value="NZ_JBHEEK010000022.1"/>
</dbReference>
<dbReference type="AlphaFoldDB" id="A0A256FBJ3"/>
<proteinExistence type="inferred from homology"/>
<evidence type="ECO:0000256" key="1">
    <source>
        <dbReference type="ARBA" id="ARBA00008645"/>
    </source>
</evidence>
<sequence>MNKSALSRHAVAIEGSSENVLIFSHGYGCDQWIWQPILPMLRSVARTVVYDITGAGESDISHFDPKLRHSELDGYATDLIEICDELNSPRLTFVGHSVSAMIGLIAASRRPDMFDSLILIAPSPCYKNYIDYHGGFETEQLDDLLELMKDNFSNWADTITPIIMGYPDRPELAHSLSRGFCRWNEDIAKHFARLTFLSDSRYVLNHVKNDCLIMQCENDLIAPDFVGKYMSEKLASSTLVRLKAQGHCPHVSNPQETAKKIAEYLQHRGDHIAHVA</sequence>
<feature type="domain" description="AB hydrolase-1" evidence="2">
    <location>
        <begin position="21"/>
        <end position="259"/>
    </location>
</feature>
<organism evidence="3 4">
    <name type="scientific">Brucella thiophenivorans</name>
    <dbReference type="NCBI Taxonomy" id="571255"/>
    <lineage>
        <taxon>Bacteria</taxon>
        <taxon>Pseudomonadati</taxon>
        <taxon>Pseudomonadota</taxon>
        <taxon>Alphaproteobacteria</taxon>
        <taxon>Hyphomicrobiales</taxon>
        <taxon>Brucellaceae</taxon>
        <taxon>Brucella/Ochrobactrum group</taxon>
        <taxon>Brucella</taxon>
    </lineage>
</organism>
<keyword evidence="4" id="KW-1185">Reference proteome</keyword>
<accession>A0A256FBJ3</accession>
<comment type="caution">
    <text evidence="3">The sequence shown here is derived from an EMBL/GenBank/DDBJ whole genome shotgun (WGS) entry which is preliminary data.</text>
</comment>
<evidence type="ECO:0000313" key="3">
    <source>
        <dbReference type="EMBL" id="OYR12235.1"/>
    </source>
</evidence>
<reference evidence="3 4" key="1">
    <citation type="submission" date="2017-07" db="EMBL/GenBank/DDBJ databases">
        <title>Phylogenetic study on the rhizospheric bacterium Ochrobactrum sp. A44.</title>
        <authorList>
            <person name="Krzyzanowska D.M."/>
            <person name="Ossowicki A."/>
            <person name="Rajewska M."/>
            <person name="Maciag T."/>
            <person name="Kaczynski Z."/>
            <person name="Czerwicka M."/>
            <person name="Jafra S."/>
        </authorList>
    </citation>
    <scope>NUCLEOTIDE SEQUENCE [LARGE SCALE GENOMIC DNA]</scope>
    <source>
        <strain evidence="3 4">DSM 7216</strain>
    </source>
</reference>
<gene>
    <name evidence="3" type="ORF">CEV31_3616</name>
</gene>
<protein>
    <submittedName>
        <fullName evidence="3">Alpha/beta hydrolase fold family protein</fullName>
    </submittedName>
</protein>
<keyword evidence="3" id="KW-0378">Hydrolase</keyword>
<dbReference type="InterPro" id="IPR029058">
    <property type="entry name" value="AB_hydrolase_fold"/>
</dbReference>
<evidence type="ECO:0000313" key="4">
    <source>
        <dbReference type="Proteomes" id="UP000215590"/>
    </source>
</evidence>
<dbReference type="SUPFAM" id="SSF53474">
    <property type="entry name" value="alpha/beta-Hydrolases"/>
    <property type="match status" value="1"/>
</dbReference>
<comment type="similarity">
    <text evidence="1">Belongs to the AB hydrolase superfamily.</text>
</comment>
<dbReference type="Gene3D" id="3.40.50.1820">
    <property type="entry name" value="alpha/beta hydrolase"/>
    <property type="match status" value="1"/>
</dbReference>
<dbReference type="InterPro" id="IPR000073">
    <property type="entry name" value="AB_hydrolase_1"/>
</dbReference>